<name>A0A6M1SRQ2_9HYPH</name>
<reference evidence="1 2" key="1">
    <citation type="submission" date="2020-02" db="EMBL/GenBank/DDBJ databases">
        <authorList>
            <person name="Khan S.A."/>
            <person name="Jeon C.O."/>
            <person name="Chun B.H."/>
        </authorList>
    </citation>
    <scope>NUCLEOTIDE SEQUENCE [LARGE SCALE GENOMIC DNA]</scope>
    <source>
        <strain evidence="1 2">H239</strain>
    </source>
</reference>
<dbReference type="EMBL" id="JAALFG010000006">
    <property type="protein sequence ID" value="NGP19324.1"/>
    <property type="molecule type" value="Genomic_DNA"/>
</dbReference>
<dbReference type="InterPro" id="IPR009579">
    <property type="entry name" value="DUF1192"/>
</dbReference>
<proteinExistence type="predicted"/>
<dbReference type="AlphaFoldDB" id="A0A6M1SRQ2"/>
<dbReference type="Proteomes" id="UP000474802">
    <property type="component" value="Unassembled WGS sequence"/>
</dbReference>
<protein>
    <submittedName>
        <fullName evidence="1">DUF1192 domain-containing protein</fullName>
    </submittedName>
</protein>
<sequence length="62" mass="6806">MFDDDRPKPPKIHEIGMALDTLSIEELEARIGLLEAEIVRLRSAIDAKGSSRKAADAAFRLG</sequence>
<evidence type="ECO:0000313" key="1">
    <source>
        <dbReference type="EMBL" id="NGP19324.1"/>
    </source>
</evidence>
<gene>
    <name evidence="1" type="ORF">G5575_18265</name>
</gene>
<dbReference type="RefSeq" id="WP_164535581.1">
    <property type="nucleotide sequence ID" value="NZ_JAALFG010000006.1"/>
</dbReference>
<keyword evidence="2" id="KW-1185">Reference proteome</keyword>
<accession>A0A6M1SRQ2</accession>
<comment type="caution">
    <text evidence="1">The sequence shown here is derived from an EMBL/GenBank/DDBJ whole genome shotgun (WGS) entry which is preliminary data.</text>
</comment>
<dbReference type="Pfam" id="PF06698">
    <property type="entry name" value="DUF1192"/>
    <property type="match status" value="1"/>
</dbReference>
<evidence type="ECO:0000313" key="2">
    <source>
        <dbReference type="Proteomes" id="UP000474802"/>
    </source>
</evidence>
<organism evidence="1 2">
    <name type="scientific">Devosia aurantiaca</name>
    <dbReference type="NCBI Taxonomy" id="2714858"/>
    <lineage>
        <taxon>Bacteria</taxon>
        <taxon>Pseudomonadati</taxon>
        <taxon>Pseudomonadota</taxon>
        <taxon>Alphaproteobacteria</taxon>
        <taxon>Hyphomicrobiales</taxon>
        <taxon>Devosiaceae</taxon>
        <taxon>Devosia</taxon>
    </lineage>
</organism>
<reference evidence="1 2" key="2">
    <citation type="submission" date="2020-03" db="EMBL/GenBank/DDBJ databases">
        <title>Devosia chinhatensis sp. nov., isolated from a hexachlorocyclohexane (HCH) dump site in India.</title>
        <authorList>
            <person name="Kumar M."/>
            <person name="Lal R."/>
        </authorList>
    </citation>
    <scope>NUCLEOTIDE SEQUENCE [LARGE SCALE GENOMIC DNA]</scope>
    <source>
        <strain evidence="1 2">H239</strain>
    </source>
</reference>